<sequence>MRKHDCGVALYPPPEVGGFTATEDKKKSTPMNFLKYSYHQHAVTRVFNQKKTAFNQKQLAQAVFVLSLISAPHYALAAPVSHVSPAPAQQFSSDTALSTPTPTAATQALQTALTSAHEQNLAAQKAWLRLLYYPETVTRKQPFESRVNNRFNPQASQRQFFASAQGAKNPQAELDEILTQLFHPTKKNNDSVQCRFPARTQWLIENLAIDTSSIPKQHCDALDSWLQKINPQSVSLIFASEYLDSPPSAFAHSFLRFDNADLSNQYYLNFTPKVSDGEHFLKFAYKSTIGGNAGEFTMTNYQQGIKEYLQDDGRNVWQYQLNLTDKQVKQLAYRTWEIKDQNLPYYLLSDNCASEILVLLNSIFPDKNFLVNDSPMISPAQVVRMLNRENLIRSTSFSPSTPTVVQAQLNARNAANHPKNLNNTHQNIALSSQILPSRDNPVLANPLSRFDIGVSQQSFDRVSGRPKLDSNQAITLNYRMVYRDALDKIDGYPIGSQLTALSMGLSIHDNADQQDSVQLEQLGLFDVRSFHPINSAKKGISWGGNIGLQRVFEGIKAINKDDHSATDNHLVANISGEFGKSVALGSAAPNTGDMPANICYGLGTIAAQFGKGLYHGYRAGLGVNIGCNAELRPNWRAISELTLPFWISGDSDNESYWQPKLSIGSQYDINQTNAIRVTASREWLPKSDNIHNVDEVALKWLHYFE</sequence>
<dbReference type="InterPro" id="IPR057165">
    <property type="entry name" value="DUF7843"/>
</dbReference>
<feature type="domain" description="DUF7843" evidence="3">
    <location>
        <begin position="119"/>
        <end position="205"/>
    </location>
</feature>
<feature type="domain" description="Lnb N-terminal periplasmic" evidence="1">
    <location>
        <begin position="223"/>
        <end position="387"/>
    </location>
</feature>
<evidence type="ECO:0000259" key="1">
    <source>
        <dbReference type="Pfam" id="PF13387"/>
    </source>
</evidence>
<protein>
    <submittedName>
        <fullName evidence="4">Uncharacterized protein</fullName>
    </submittedName>
</protein>
<dbReference type="InterPro" id="IPR057162">
    <property type="entry name" value="DUF7840"/>
</dbReference>
<name>A0A378QA59_FAUOS</name>
<gene>
    <name evidence="4" type="ORF">NCTC10465_01067</name>
</gene>
<reference evidence="4 5" key="1">
    <citation type="submission" date="2018-06" db="EMBL/GenBank/DDBJ databases">
        <authorList>
            <consortium name="Pathogen Informatics"/>
            <person name="Doyle S."/>
        </authorList>
    </citation>
    <scope>NUCLEOTIDE SEQUENCE [LARGE SCALE GENOMIC DNA]</scope>
    <source>
        <strain evidence="4 5">NCTC10465</strain>
    </source>
</reference>
<proteinExistence type="predicted"/>
<dbReference type="InterPro" id="IPR025178">
    <property type="entry name" value="Lnb_N"/>
</dbReference>
<evidence type="ECO:0000259" key="2">
    <source>
        <dbReference type="Pfam" id="PF25222"/>
    </source>
</evidence>
<evidence type="ECO:0000313" key="5">
    <source>
        <dbReference type="Proteomes" id="UP000255230"/>
    </source>
</evidence>
<evidence type="ECO:0000313" key="4">
    <source>
        <dbReference type="EMBL" id="STY97284.1"/>
    </source>
</evidence>
<dbReference type="Pfam" id="PF13387">
    <property type="entry name" value="Lnb_N"/>
    <property type="match status" value="1"/>
</dbReference>
<dbReference type="KEGG" id="mos:AXE82_02025"/>
<dbReference type="Pfam" id="PF25222">
    <property type="entry name" value="DUF7840"/>
    <property type="match status" value="1"/>
</dbReference>
<evidence type="ECO:0000259" key="3">
    <source>
        <dbReference type="Pfam" id="PF25225"/>
    </source>
</evidence>
<dbReference type="Pfam" id="PF25225">
    <property type="entry name" value="DUF7843"/>
    <property type="match status" value="1"/>
</dbReference>
<keyword evidence="5" id="KW-1185">Reference proteome</keyword>
<accession>A0A378QA59</accession>
<organism evidence="4 5">
    <name type="scientific">Faucicola osloensis</name>
    <name type="common">Moraxella osloensis</name>
    <dbReference type="NCBI Taxonomy" id="34062"/>
    <lineage>
        <taxon>Bacteria</taxon>
        <taxon>Pseudomonadati</taxon>
        <taxon>Pseudomonadota</taxon>
        <taxon>Gammaproteobacteria</taxon>
        <taxon>Moraxellales</taxon>
        <taxon>Moraxellaceae</taxon>
        <taxon>Faucicola</taxon>
    </lineage>
</organism>
<dbReference type="AlphaFoldDB" id="A0A378QA59"/>
<dbReference type="RefSeq" id="WP_082741388.1">
    <property type="nucleotide sequence ID" value="NZ_CBCRZU010000018.1"/>
</dbReference>
<dbReference type="Proteomes" id="UP000255230">
    <property type="component" value="Unassembled WGS sequence"/>
</dbReference>
<dbReference type="GeneID" id="35778524"/>
<feature type="domain" description="DUF7840" evidence="2">
    <location>
        <begin position="469"/>
        <end position="703"/>
    </location>
</feature>
<dbReference type="EMBL" id="UGPY01000001">
    <property type="protein sequence ID" value="STY97284.1"/>
    <property type="molecule type" value="Genomic_DNA"/>
</dbReference>